<proteinExistence type="predicted"/>
<name>A0A0X1KNB9_9EURY</name>
<dbReference type="PANTHER" id="PTHR43405">
    <property type="entry name" value="GLYCOSYL HYDROLASE DIGH"/>
    <property type="match status" value="1"/>
</dbReference>
<gene>
    <name evidence="2" type="ORF">X802_05805</name>
</gene>
<dbReference type="RefSeq" id="WP_062371732.1">
    <property type="nucleotide sequence ID" value="NZ_CP007140.1"/>
</dbReference>
<evidence type="ECO:0000313" key="2">
    <source>
        <dbReference type="EMBL" id="AJC72738.1"/>
    </source>
</evidence>
<dbReference type="Pfam" id="PF13200">
    <property type="entry name" value="DUF4015"/>
    <property type="match status" value="1"/>
</dbReference>
<dbReference type="PROSITE" id="PS51273">
    <property type="entry name" value="GATASE_TYPE_1"/>
    <property type="match status" value="1"/>
</dbReference>
<reference evidence="2 3" key="1">
    <citation type="submission" date="2014-01" db="EMBL/GenBank/DDBJ databases">
        <title>Genome sequencing of Thermococcus guaymasensis.</title>
        <authorList>
            <person name="Zhang X."/>
            <person name="Alvare G."/>
            <person name="Fristensky B."/>
            <person name="Chen L."/>
            <person name="Suen T."/>
            <person name="Chen Q."/>
            <person name="Ma K."/>
        </authorList>
    </citation>
    <scope>NUCLEOTIDE SEQUENCE [LARGE SCALE GENOMIC DNA]</scope>
    <source>
        <strain evidence="2 3">DSM 11113</strain>
    </source>
</reference>
<dbReference type="OrthoDB" id="18481at2157"/>
<dbReference type="PANTHER" id="PTHR43405:SF1">
    <property type="entry name" value="GLYCOSYL HYDROLASE DIGH"/>
    <property type="match status" value="1"/>
</dbReference>
<feature type="domain" description="DUF4015" evidence="1">
    <location>
        <begin position="84"/>
        <end position="223"/>
    </location>
</feature>
<dbReference type="PATRIC" id="fig|1432656.3.peg.1128"/>
<dbReference type="AlphaFoldDB" id="A0A0X1KNB9"/>
<dbReference type="InterPro" id="IPR052177">
    <property type="entry name" value="Divisome_Glycosyl_Hydrolase"/>
</dbReference>
<dbReference type="SUPFAM" id="SSF52317">
    <property type="entry name" value="Class I glutamine amidotransferase-like"/>
    <property type="match status" value="1"/>
</dbReference>
<dbReference type="EMBL" id="CP007140">
    <property type="protein sequence ID" value="AJC72738.1"/>
    <property type="molecule type" value="Genomic_DNA"/>
</dbReference>
<organism evidence="2 3">
    <name type="scientific">Thermococcus guaymasensis DSM 11113</name>
    <dbReference type="NCBI Taxonomy" id="1432656"/>
    <lineage>
        <taxon>Archaea</taxon>
        <taxon>Methanobacteriati</taxon>
        <taxon>Methanobacteriota</taxon>
        <taxon>Thermococci</taxon>
        <taxon>Thermococcales</taxon>
        <taxon>Thermococcaceae</taxon>
        <taxon>Thermococcus</taxon>
    </lineage>
</organism>
<evidence type="ECO:0000259" key="1">
    <source>
        <dbReference type="Pfam" id="PF13200"/>
    </source>
</evidence>
<dbReference type="InterPro" id="IPR029062">
    <property type="entry name" value="Class_I_gatase-like"/>
</dbReference>
<dbReference type="CDD" id="cd01653">
    <property type="entry name" value="GATase1"/>
    <property type="match status" value="1"/>
</dbReference>
<dbReference type="Gene3D" id="3.40.50.880">
    <property type="match status" value="1"/>
</dbReference>
<dbReference type="GeneID" id="27135170"/>
<dbReference type="InterPro" id="IPR017853">
    <property type="entry name" value="GH"/>
</dbReference>
<dbReference type="STRING" id="1432656.X802_05805"/>
<accession>A0A0X1KNB9</accession>
<dbReference type="InterPro" id="IPR025275">
    <property type="entry name" value="DUF4015"/>
</dbReference>
<protein>
    <recommendedName>
        <fullName evidence="1">DUF4015 domain-containing protein</fullName>
    </recommendedName>
</protein>
<keyword evidence="3" id="KW-1185">Reference proteome</keyword>
<dbReference type="SUPFAM" id="SSF51445">
    <property type="entry name" value="(Trans)glycosidases"/>
    <property type="match status" value="1"/>
</dbReference>
<dbReference type="KEGG" id="tgy:X802_05805"/>
<evidence type="ECO:0000313" key="3">
    <source>
        <dbReference type="Proteomes" id="UP000062043"/>
    </source>
</evidence>
<dbReference type="Proteomes" id="UP000062043">
    <property type="component" value="Chromosome"/>
</dbReference>
<sequence>MVKKPLVLALVLLVVMSLVTVPSATVAKAEQKKIDQKVVSGVWMWPSTYRAYYQEALEELGYSNPFDEKVYPNIPEDVKEKALKTAAERLVSELKEAGITDVFIEVKLTTGYVIYPSKVYPERTYPAYPYNTTNILKPLLEEAHRNGIRVHAWMIVHYDKYFFGKTDPIWHVGKASKNWEAYPVPGRVRLSNKEYLKVLENIAKELISMGFDGIHLDYIRYPHMVYSFSPGDVERAEKAGINVTKVTLAVEHTFYNDVPIPETNKTMGPKDPYYIFKLYVKGDKDIVKWFELRRKDVDSYVGNITQVVHSLKTWDGEKPIVSAALMPDWTRDNILYPEEFQIMHYAQVWSDFVKLGVDWLIPMAYFKDYGEPISWVGVVKGHLVGITGTKSVSLVGVQSYGVPMETVLEEKDFTLSEFPEKAIYLVALPIDKPEDNERANKVIDLLAFINKKLYADEFTGYMITEDLKGEGVTAPKGSLVLIGDRYELENLKKTAARVGVKVVPLERLPSVRAIPLIPPKIALLDVGEKYTINDVLKELGFEYDLVTNGSIKEGVLSKYDLLILPPGSGTWEAKLLGEEGAEKLAEFLAGGGGLIGVCAGGYAVIKGYNEPTSKVQLVDAELKNWPQWWLGVGIVHVKVTNDSSPVVFGFRDGFDAIYWNGPVLKPFDLKNDTPLGIAVEPYVELVRYVSPDSTLGAFSYGWGDFNRTFVESVMRDSSAVIYSKYGHGKIVLFGFHPELTTGDLRYAPKSILGSKYNYRLWFNAIYFVSRKGREISLEPAKGVVYFRWGTLKTRLESPDLALAVSGIRNLHSLGSARTRVIFLKVKNYGNTDAVGVSVTVNVKVRGVRGYKGTLTFHLRTLKKKQSVLIPVLVISTGKTEVTIDAKVSAKNEPTLNWANNELHKTFEFLS</sequence>
<dbReference type="Gene3D" id="3.20.20.80">
    <property type="entry name" value="Glycosidases"/>
    <property type="match status" value="1"/>
</dbReference>